<dbReference type="PANTHER" id="PTHR43547">
    <property type="entry name" value="TWO-COMPONENT HISTIDINE KINASE"/>
    <property type="match status" value="1"/>
</dbReference>
<protein>
    <submittedName>
        <fullName evidence="4">HAMP domain-containing histidine kinase</fullName>
    </submittedName>
</protein>
<feature type="transmembrane region" description="Helical" evidence="2">
    <location>
        <begin position="35"/>
        <end position="54"/>
    </location>
</feature>
<proteinExistence type="predicted"/>
<keyword evidence="2" id="KW-0812">Transmembrane</keyword>
<comment type="caution">
    <text evidence="4">The sequence shown here is derived from an EMBL/GenBank/DDBJ whole genome shotgun (WGS) entry which is preliminary data.</text>
</comment>
<dbReference type="SMART" id="SM00388">
    <property type="entry name" value="HisKA"/>
    <property type="match status" value="1"/>
</dbReference>
<evidence type="ECO:0000313" key="5">
    <source>
        <dbReference type="Proteomes" id="UP001196301"/>
    </source>
</evidence>
<keyword evidence="4" id="KW-0418">Kinase</keyword>
<keyword evidence="5" id="KW-1185">Reference proteome</keyword>
<sequence>MQYILIQIINYLSKSVIFSNFYVNFIDIKKDKLKYISIFTSIIISTYFLLDITIQNSDLILYKKSILYDIVAMVSIIVSSEYLVKINKQKKLNVIIKYLLIVIMSNIICYGLLKLNNQILNANILDMLYITVENIITFIITFISIIIFSLIKNKNKNEVFILLLLLPITQMIVVVTMMLSFLDKFKTQDLIEINKFFIITVIIDIIVIEYIKKKINLWELEKEYYHLELENHKNYYYKNLLKNQEIYFRKMTHEFKSPLTNIIGFSHIIKMNKFTDKEFFDKATDNIISETKRLNNMSTELLDIYKDDFCDLDKSNYYNVNLSELVYKVSQNLYLNKASEKNININSDIEKDIYFNCDEIEIISIVNNLIDNGVKYSESGSNINIQLKKDKNYIYLIVKDEGIGMSENEKENIFLPFYQVKIKEGNEKGSIGMGLSIVQSNVKKYGGDIIIETKLNVGTSITVKLPKSDSQKDKI</sequence>
<dbReference type="CDD" id="cd00082">
    <property type="entry name" value="HisKA"/>
    <property type="match status" value="1"/>
</dbReference>
<evidence type="ECO:0000256" key="2">
    <source>
        <dbReference type="SAM" id="Phobius"/>
    </source>
</evidence>
<dbReference type="Pfam" id="PF02518">
    <property type="entry name" value="HATPase_c"/>
    <property type="match status" value="1"/>
</dbReference>
<dbReference type="PANTHER" id="PTHR43547:SF2">
    <property type="entry name" value="HYBRID SIGNAL TRANSDUCTION HISTIDINE KINASE C"/>
    <property type="match status" value="1"/>
</dbReference>
<feature type="transmembrane region" description="Helical" evidence="2">
    <location>
        <begin position="66"/>
        <end position="84"/>
    </location>
</feature>
<dbReference type="PROSITE" id="PS50109">
    <property type="entry name" value="HIS_KIN"/>
    <property type="match status" value="1"/>
</dbReference>
<evidence type="ECO:0000259" key="3">
    <source>
        <dbReference type="PROSITE" id="PS50109"/>
    </source>
</evidence>
<organism evidence="4 5">
    <name type="scientific">Intestinibacter bartlettii</name>
    <dbReference type="NCBI Taxonomy" id="261299"/>
    <lineage>
        <taxon>Bacteria</taxon>
        <taxon>Bacillati</taxon>
        <taxon>Bacillota</taxon>
        <taxon>Clostridia</taxon>
        <taxon>Peptostreptococcales</taxon>
        <taxon>Peptostreptococcaceae</taxon>
        <taxon>Intestinibacter</taxon>
    </lineage>
</organism>
<reference evidence="4 5" key="1">
    <citation type="submission" date="2021-06" db="EMBL/GenBank/DDBJ databases">
        <authorList>
            <person name="Sun Q."/>
            <person name="Li D."/>
        </authorList>
    </citation>
    <scope>NUCLEOTIDE SEQUENCE [LARGE SCALE GENOMIC DNA]</scope>
    <source>
        <strain evidence="4 5">N19</strain>
    </source>
</reference>
<name>A0ABS6E026_9FIRM</name>
<dbReference type="SMART" id="SM00387">
    <property type="entry name" value="HATPase_c"/>
    <property type="match status" value="1"/>
</dbReference>
<dbReference type="InterPro" id="IPR003661">
    <property type="entry name" value="HisK_dim/P_dom"/>
</dbReference>
<dbReference type="InterPro" id="IPR003594">
    <property type="entry name" value="HATPase_dom"/>
</dbReference>
<evidence type="ECO:0000313" key="4">
    <source>
        <dbReference type="EMBL" id="MBU5337340.1"/>
    </source>
</evidence>
<feature type="transmembrane region" description="Helical" evidence="2">
    <location>
        <begin position="6"/>
        <end position="23"/>
    </location>
</feature>
<feature type="domain" description="Histidine kinase" evidence="3">
    <location>
        <begin position="250"/>
        <end position="469"/>
    </location>
</feature>
<feature type="transmembrane region" description="Helical" evidence="2">
    <location>
        <begin position="160"/>
        <end position="181"/>
    </location>
</feature>
<accession>A0ABS6E026</accession>
<keyword evidence="2" id="KW-1133">Transmembrane helix</keyword>
<dbReference type="RefSeq" id="WP_216571944.1">
    <property type="nucleotide sequence ID" value="NZ_JAHLOQ010000049.1"/>
</dbReference>
<dbReference type="Proteomes" id="UP001196301">
    <property type="component" value="Unassembled WGS sequence"/>
</dbReference>
<dbReference type="InterPro" id="IPR005467">
    <property type="entry name" value="His_kinase_dom"/>
</dbReference>
<keyword evidence="4" id="KW-0808">Transferase</keyword>
<dbReference type="GO" id="GO:0016301">
    <property type="term" value="F:kinase activity"/>
    <property type="evidence" value="ECO:0007669"/>
    <property type="project" value="UniProtKB-KW"/>
</dbReference>
<feature type="transmembrane region" description="Helical" evidence="2">
    <location>
        <begin position="96"/>
        <end position="115"/>
    </location>
</feature>
<feature type="transmembrane region" description="Helical" evidence="2">
    <location>
        <begin position="127"/>
        <end position="148"/>
    </location>
</feature>
<gene>
    <name evidence="4" type="ORF">KQI20_12890</name>
</gene>
<evidence type="ECO:0000256" key="1">
    <source>
        <dbReference type="ARBA" id="ARBA00022553"/>
    </source>
</evidence>
<dbReference type="Pfam" id="PF00512">
    <property type="entry name" value="HisKA"/>
    <property type="match status" value="1"/>
</dbReference>
<dbReference type="EMBL" id="JAHLOQ010000049">
    <property type="protein sequence ID" value="MBU5337340.1"/>
    <property type="molecule type" value="Genomic_DNA"/>
</dbReference>
<keyword evidence="1" id="KW-0597">Phosphoprotein</keyword>
<keyword evidence="2" id="KW-0472">Membrane</keyword>